<evidence type="ECO:0000313" key="2">
    <source>
        <dbReference type="Proteomes" id="UP000525923"/>
    </source>
</evidence>
<dbReference type="EMBL" id="JACHHE010000003">
    <property type="protein sequence ID" value="MBB5180069.1"/>
    <property type="molecule type" value="Genomic_DNA"/>
</dbReference>
<evidence type="ECO:0000313" key="1">
    <source>
        <dbReference type="EMBL" id="MBB5180069.1"/>
    </source>
</evidence>
<comment type="caution">
    <text evidence="1">The sequence shown here is derived from an EMBL/GenBank/DDBJ whole genome shotgun (WGS) entry which is preliminary data.</text>
</comment>
<gene>
    <name evidence="1" type="ORF">HNQ44_001493</name>
</gene>
<keyword evidence="2" id="KW-1185">Reference proteome</keyword>
<accession>A0A7W8FS12</accession>
<protein>
    <submittedName>
        <fullName evidence="1">Uncharacterized protein</fullName>
    </submittedName>
</protein>
<dbReference type="Proteomes" id="UP000525923">
    <property type="component" value="Unassembled WGS sequence"/>
</dbReference>
<proteinExistence type="predicted"/>
<reference evidence="1 2" key="1">
    <citation type="submission" date="2020-08" db="EMBL/GenBank/DDBJ databases">
        <title>Genomic Encyclopedia of Type Strains, Phase IV (KMG-IV): sequencing the most valuable type-strain genomes for metagenomic binning, comparative biology and taxonomic classification.</title>
        <authorList>
            <person name="Goeker M."/>
        </authorList>
    </citation>
    <scope>NUCLEOTIDE SEQUENCE [LARGE SCALE GENOMIC DNA]</scope>
    <source>
        <strain evidence="1 2">DSM 15895</strain>
    </source>
</reference>
<sequence>MAQVTHRLPQVKMDAASNKRFAASKQAFAASNTQVSASDFKMAQVKAAKTRPKDHRAISSPLFCFLSPL</sequence>
<dbReference type="AlphaFoldDB" id="A0A7W8FS12"/>
<organism evidence="1 2">
    <name type="scientific">Planococcus koreensis</name>
    <dbReference type="NCBI Taxonomy" id="112331"/>
    <lineage>
        <taxon>Bacteria</taxon>
        <taxon>Bacillati</taxon>
        <taxon>Bacillota</taxon>
        <taxon>Bacilli</taxon>
        <taxon>Bacillales</taxon>
        <taxon>Caryophanaceae</taxon>
        <taxon>Planococcus</taxon>
    </lineage>
</organism>
<dbReference type="RefSeq" id="WP_135501776.1">
    <property type="nucleotide sequence ID" value="NZ_JACHHE010000003.1"/>
</dbReference>
<name>A0A7W8FS12_9BACL</name>